<sequence>MSRVSGDGFSVNTDSLRDDATKWTQQAFALAQGRQAVQNSCGLRVSGGNEILTAALELVHQYVQFCSDGEGEFFSTGESLLQAANEYEDTESEIFKKE</sequence>
<dbReference type="EMBL" id="AKFS01000243">
    <property type="protein sequence ID" value="EJF40381.1"/>
    <property type="molecule type" value="Genomic_DNA"/>
</dbReference>
<reference evidence="1 2" key="1">
    <citation type="submission" date="2012-05" db="EMBL/GenBank/DDBJ databases">
        <authorList>
            <person name="Harkins D.M."/>
            <person name="Madupu R."/>
            <person name="Durkin A.S."/>
            <person name="Torralba M."/>
            <person name="Methe B."/>
            <person name="Sutton G.G."/>
            <person name="Nelson K.E."/>
        </authorList>
    </citation>
    <scope>NUCLEOTIDE SEQUENCE [LARGE SCALE GENOMIC DNA]</scope>
    <source>
        <strain evidence="1 2">F0490</strain>
    </source>
</reference>
<evidence type="ECO:0000313" key="1">
    <source>
        <dbReference type="EMBL" id="EJF40381.1"/>
    </source>
</evidence>
<accession>J0WVK4</accession>
<dbReference type="PATRIC" id="fig|1125717.3.peg.1525"/>
<keyword evidence="2" id="KW-1185">Reference proteome</keyword>
<dbReference type="RefSeq" id="WP_005871486.1">
    <property type="nucleotide sequence ID" value="NZ_AKFS01000243.1"/>
</dbReference>
<dbReference type="Proteomes" id="UP000004578">
    <property type="component" value="Unassembled WGS sequence"/>
</dbReference>
<name>J0WVK4_9ACTO</name>
<proteinExistence type="predicted"/>
<evidence type="ECO:0000313" key="2">
    <source>
        <dbReference type="Proteomes" id="UP000004578"/>
    </source>
</evidence>
<dbReference type="AlphaFoldDB" id="J0WVK4"/>
<comment type="caution">
    <text evidence="1">The sequence shown here is derived from an EMBL/GenBank/DDBJ whole genome shotgun (WGS) entry which is preliminary data.</text>
</comment>
<organism evidence="1 2">
    <name type="scientific">Schaalia georgiae F0490</name>
    <dbReference type="NCBI Taxonomy" id="1125717"/>
    <lineage>
        <taxon>Bacteria</taxon>
        <taxon>Bacillati</taxon>
        <taxon>Actinomycetota</taxon>
        <taxon>Actinomycetes</taxon>
        <taxon>Actinomycetales</taxon>
        <taxon>Actinomycetaceae</taxon>
        <taxon>Schaalia</taxon>
    </lineage>
</organism>
<protein>
    <submittedName>
        <fullName evidence="1">Uncharacterized protein</fullName>
    </submittedName>
</protein>
<gene>
    <name evidence="1" type="ORF">HMPREF1317_1871</name>
</gene>